<dbReference type="AlphaFoldDB" id="A0A7J7M0A3"/>
<dbReference type="InterPro" id="IPR036047">
    <property type="entry name" value="F-box-like_dom_sf"/>
</dbReference>
<dbReference type="Pfam" id="PF00646">
    <property type="entry name" value="F-box"/>
    <property type="match status" value="1"/>
</dbReference>
<evidence type="ECO:0000313" key="2">
    <source>
        <dbReference type="EMBL" id="KAF6148299.1"/>
    </source>
</evidence>
<sequence>MTLFPSFTYKITSGILININHSFSPEMIKEVLSRLPLEDLSQTGYVNHAWCNLIKEPDFAKMHIKHKSRNKVPSLILRSGCTSKLYCVKAVKFLIKLWRARYWPAQVYSRLQRKLQDLIVTTPVAPIDTSTHYSSSRGGFQGCGGRGGHGGRSSNGSPMKCTYCGKLGIVENFCYLLHGKSAYVNQAMDDNCFPFVTASTTVPTVPSGSSSEDLIN</sequence>
<name>A0A7J7M0A3_9MAGN</name>
<evidence type="ECO:0000259" key="1">
    <source>
        <dbReference type="Pfam" id="PF00646"/>
    </source>
</evidence>
<organism evidence="2 3">
    <name type="scientific">Kingdonia uniflora</name>
    <dbReference type="NCBI Taxonomy" id="39325"/>
    <lineage>
        <taxon>Eukaryota</taxon>
        <taxon>Viridiplantae</taxon>
        <taxon>Streptophyta</taxon>
        <taxon>Embryophyta</taxon>
        <taxon>Tracheophyta</taxon>
        <taxon>Spermatophyta</taxon>
        <taxon>Magnoliopsida</taxon>
        <taxon>Ranunculales</taxon>
        <taxon>Circaeasteraceae</taxon>
        <taxon>Kingdonia</taxon>
    </lineage>
</organism>
<dbReference type="EMBL" id="JACGCM010001848">
    <property type="protein sequence ID" value="KAF6148299.1"/>
    <property type="molecule type" value="Genomic_DNA"/>
</dbReference>
<protein>
    <recommendedName>
        <fullName evidence="1">F-box domain-containing protein</fullName>
    </recommendedName>
</protein>
<accession>A0A7J7M0A3</accession>
<gene>
    <name evidence="2" type="ORF">GIB67_025518</name>
</gene>
<dbReference type="InterPro" id="IPR001810">
    <property type="entry name" value="F-box_dom"/>
</dbReference>
<comment type="caution">
    <text evidence="2">The sequence shown here is derived from an EMBL/GenBank/DDBJ whole genome shotgun (WGS) entry which is preliminary data.</text>
</comment>
<keyword evidence="3" id="KW-1185">Reference proteome</keyword>
<evidence type="ECO:0000313" key="3">
    <source>
        <dbReference type="Proteomes" id="UP000541444"/>
    </source>
</evidence>
<feature type="domain" description="F-box" evidence="1">
    <location>
        <begin position="24"/>
        <end position="59"/>
    </location>
</feature>
<dbReference type="OrthoDB" id="5319261at2759"/>
<dbReference type="Proteomes" id="UP000541444">
    <property type="component" value="Unassembled WGS sequence"/>
</dbReference>
<dbReference type="SUPFAM" id="SSF81383">
    <property type="entry name" value="F-box domain"/>
    <property type="match status" value="1"/>
</dbReference>
<reference evidence="2 3" key="1">
    <citation type="journal article" date="2020" name="IScience">
        <title>Genome Sequencing of the Endangered Kingdonia uniflora (Circaeasteraceae, Ranunculales) Reveals Potential Mechanisms of Evolutionary Specialization.</title>
        <authorList>
            <person name="Sun Y."/>
            <person name="Deng T."/>
            <person name="Zhang A."/>
            <person name="Moore M.J."/>
            <person name="Landis J.B."/>
            <person name="Lin N."/>
            <person name="Zhang H."/>
            <person name="Zhang X."/>
            <person name="Huang J."/>
            <person name="Zhang X."/>
            <person name="Sun H."/>
            <person name="Wang H."/>
        </authorList>
    </citation>
    <scope>NUCLEOTIDE SEQUENCE [LARGE SCALE GENOMIC DNA]</scope>
    <source>
        <strain evidence="2">TB1705</strain>
        <tissue evidence="2">Leaf</tissue>
    </source>
</reference>
<proteinExistence type="predicted"/>